<dbReference type="PROSITE" id="PS50043">
    <property type="entry name" value="HTH_LUXR_2"/>
    <property type="match status" value="1"/>
</dbReference>
<feature type="domain" description="HTH luxR-type" evidence="4">
    <location>
        <begin position="208"/>
        <end position="273"/>
    </location>
</feature>
<gene>
    <name evidence="5" type="ORF">GCM10011342_23670</name>
</gene>
<dbReference type="SUPFAM" id="SSF75516">
    <property type="entry name" value="Pheromone-binding domain of LuxR-like quorum-sensing transcription factors"/>
    <property type="match status" value="1"/>
</dbReference>
<dbReference type="AlphaFoldDB" id="A0A8J2V4X5"/>
<dbReference type="Gene3D" id="1.10.10.10">
    <property type="entry name" value="Winged helix-like DNA-binding domain superfamily/Winged helix DNA-binding domain"/>
    <property type="match status" value="1"/>
</dbReference>
<keyword evidence="3" id="KW-0804">Transcription</keyword>
<dbReference type="Pfam" id="PF00196">
    <property type="entry name" value="GerE"/>
    <property type="match status" value="1"/>
</dbReference>
<dbReference type="GO" id="GO:0003677">
    <property type="term" value="F:DNA binding"/>
    <property type="evidence" value="ECO:0007669"/>
    <property type="project" value="UniProtKB-KW"/>
</dbReference>
<dbReference type="SUPFAM" id="SSF46894">
    <property type="entry name" value="C-terminal effector domain of the bipartite response regulators"/>
    <property type="match status" value="1"/>
</dbReference>
<dbReference type="EMBL" id="BMGH01000001">
    <property type="protein sequence ID" value="GGD14177.1"/>
    <property type="molecule type" value="Genomic_DNA"/>
</dbReference>
<keyword evidence="6" id="KW-1185">Reference proteome</keyword>
<accession>A0A8J2V4X5</accession>
<evidence type="ECO:0000256" key="3">
    <source>
        <dbReference type="ARBA" id="ARBA00023163"/>
    </source>
</evidence>
<evidence type="ECO:0000313" key="5">
    <source>
        <dbReference type="EMBL" id="GGD14177.1"/>
    </source>
</evidence>
<reference evidence="5" key="1">
    <citation type="journal article" date="2014" name="Int. J. Syst. Evol. Microbiol.">
        <title>Complete genome sequence of Corynebacterium casei LMG S-19264T (=DSM 44701T), isolated from a smear-ripened cheese.</title>
        <authorList>
            <consortium name="US DOE Joint Genome Institute (JGI-PGF)"/>
            <person name="Walter F."/>
            <person name="Albersmeier A."/>
            <person name="Kalinowski J."/>
            <person name="Ruckert C."/>
        </authorList>
    </citation>
    <scope>NUCLEOTIDE SEQUENCE</scope>
    <source>
        <strain evidence="5">CGMCC 1.12921</strain>
    </source>
</reference>
<dbReference type="SMART" id="SM00421">
    <property type="entry name" value="HTH_LUXR"/>
    <property type="match status" value="1"/>
</dbReference>
<dbReference type="Pfam" id="PF03472">
    <property type="entry name" value="Autoind_bind"/>
    <property type="match status" value="1"/>
</dbReference>
<dbReference type="GO" id="GO:0006355">
    <property type="term" value="P:regulation of DNA-templated transcription"/>
    <property type="evidence" value="ECO:0007669"/>
    <property type="project" value="InterPro"/>
</dbReference>
<evidence type="ECO:0000256" key="2">
    <source>
        <dbReference type="ARBA" id="ARBA00023125"/>
    </source>
</evidence>
<dbReference type="Proteomes" id="UP000613582">
    <property type="component" value="Unassembled WGS sequence"/>
</dbReference>
<dbReference type="PANTHER" id="PTHR44688">
    <property type="entry name" value="DNA-BINDING TRANSCRIPTIONAL ACTIVATOR DEVR_DOSR"/>
    <property type="match status" value="1"/>
</dbReference>
<name>A0A8J2V4X5_9PROT</name>
<evidence type="ECO:0000313" key="6">
    <source>
        <dbReference type="Proteomes" id="UP000613582"/>
    </source>
</evidence>
<evidence type="ECO:0000259" key="4">
    <source>
        <dbReference type="PROSITE" id="PS50043"/>
    </source>
</evidence>
<sequence>MLHCNRKEEPDWYCRGLRAGPGVKATNMVLPDDTSEFSGPLERYLDALGGVDDASELMGLFEDLHQVYGFASCVYAILRKEMQAMEFDKALIFHNFPPEWLQQYSQQNYFDIDPIVNQSPLQSKPFYWSEIGKLTTLTEEQKTYIRDFSRYGYKEGLAVPVFNAKGTIAYFGLGATLENFRLTEGKVLEIQVACQQTHLKYLEIGGALQPEFIVLSPREKQVLYWIAQGKSNSVIAGILEISDHTVDTLVRRCFAKLGVTNRVSAALRGVGAGLIKT</sequence>
<dbReference type="PRINTS" id="PR00038">
    <property type="entry name" value="HTHLUXR"/>
</dbReference>
<dbReference type="InterPro" id="IPR005143">
    <property type="entry name" value="TF_LuxR_autoind-bd_dom"/>
</dbReference>
<proteinExistence type="predicted"/>
<comment type="caution">
    <text evidence="5">The sequence shown here is derived from an EMBL/GenBank/DDBJ whole genome shotgun (WGS) entry which is preliminary data.</text>
</comment>
<keyword evidence="2" id="KW-0238">DNA-binding</keyword>
<dbReference type="InterPro" id="IPR016032">
    <property type="entry name" value="Sig_transdc_resp-reg_C-effctor"/>
</dbReference>
<keyword evidence="1" id="KW-0805">Transcription regulation</keyword>
<reference evidence="5" key="2">
    <citation type="submission" date="2020-09" db="EMBL/GenBank/DDBJ databases">
        <authorList>
            <person name="Sun Q."/>
            <person name="Zhou Y."/>
        </authorList>
    </citation>
    <scope>NUCLEOTIDE SEQUENCE</scope>
    <source>
        <strain evidence="5">CGMCC 1.12921</strain>
    </source>
</reference>
<dbReference type="InterPro" id="IPR000792">
    <property type="entry name" value="Tscrpt_reg_LuxR_C"/>
</dbReference>
<organism evidence="5 6">
    <name type="scientific">Aquisalinus flavus</name>
    <dbReference type="NCBI Taxonomy" id="1526572"/>
    <lineage>
        <taxon>Bacteria</taxon>
        <taxon>Pseudomonadati</taxon>
        <taxon>Pseudomonadota</taxon>
        <taxon>Alphaproteobacteria</taxon>
        <taxon>Parvularculales</taxon>
        <taxon>Parvularculaceae</taxon>
        <taxon>Aquisalinus</taxon>
    </lineage>
</organism>
<dbReference type="CDD" id="cd06170">
    <property type="entry name" value="LuxR_C_like"/>
    <property type="match status" value="1"/>
</dbReference>
<dbReference type="PANTHER" id="PTHR44688:SF16">
    <property type="entry name" value="DNA-BINDING TRANSCRIPTIONAL ACTIVATOR DEVR_DOSR"/>
    <property type="match status" value="1"/>
</dbReference>
<dbReference type="Gene3D" id="3.30.450.80">
    <property type="entry name" value="Transcription factor LuxR-like, autoinducer-binding domain"/>
    <property type="match status" value="1"/>
</dbReference>
<dbReference type="InterPro" id="IPR036388">
    <property type="entry name" value="WH-like_DNA-bd_sf"/>
</dbReference>
<protein>
    <recommendedName>
        <fullName evidence="4">HTH luxR-type domain-containing protein</fullName>
    </recommendedName>
</protein>
<dbReference type="InterPro" id="IPR036693">
    <property type="entry name" value="TF_LuxR_autoind-bd_dom_sf"/>
</dbReference>
<evidence type="ECO:0000256" key="1">
    <source>
        <dbReference type="ARBA" id="ARBA00023015"/>
    </source>
</evidence>